<evidence type="ECO:0000313" key="2">
    <source>
        <dbReference type="EMBL" id="KAK5051371.1"/>
    </source>
</evidence>
<protein>
    <submittedName>
        <fullName evidence="2">Uncharacterized protein</fullName>
    </submittedName>
</protein>
<feature type="compositionally biased region" description="Polar residues" evidence="1">
    <location>
        <begin position="604"/>
        <end position="615"/>
    </location>
</feature>
<reference evidence="2 3" key="1">
    <citation type="submission" date="2023-08" db="EMBL/GenBank/DDBJ databases">
        <title>Black Yeasts Isolated from many extreme environments.</title>
        <authorList>
            <person name="Coleine C."/>
            <person name="Stajich J.E."/>
            <person name="Selbmann L."/>
        </authorList>
    </citation>
    <scope>NUCLEOTIDE SEQUENCE [LARGE SCALE GENOMIC DNA]</scope>
    <source>
        <strain evidence="2 3">CCFEE 5792</strain>
    </source>
</reference>
<feature type="region of interest" description="Disordered" evidence="1">
    <location>
        <begin position="26"/>
        <end position="45"/>
    </location>
</feature>
<feature type="compositionally biased region" description="Polar residues" evidence="1">
    <location>
        <begin position="498"/>
        <end position="510"/>
    </location>
</feature>
<feature type="region of interest" description="Disordered" evidence="1">
    <location>
        <begin position="492"/>
        <end position="544"/>
    </location>
</feature>
<feature type="region of interest" description="Disordered" evidence="1">
    <location>
        <begin position="557"/>
        <end position="692"/>
    </location>
</feature>
<feature type="region of interest" description="Disordered" evidence="1">
    <location>
        <begin position="311"/>
        <end position="338"/>
    </location>
</feature>
<dbReference type="EMBL" id="JAVRRD010000015">
    <property type="protein sequence ID" value="KAK5051371.1"/>
    <property type="molecule type" value="Genomic_DNA"/>
</dbReference>
<feature type="region of interest" description="Disordered" evidence="1">
    <location>
        <begin position="385"/>
        <end position="427"/>
    </location>
</feature>
<feature type="compositionally biased region" description="Basic and acidic residues" evidence="1">
    <location>
        <begin position="36"/>
        <end position="45"/>
    </location>
</feature>
<dbReference type="AlphaFoldDB" id="A0AAV9N7P6"/>
<feature type="region of interest" description="Disordered" evidence="1">
    <location>
        <begin position="51"/>
        <end position="80"/>
    </location>
</feature>
<evidence type="ECO:0000313" key="3">
    <source>
        <dbReference type="Proteomes" id="UP001358417"/>
    </source>
</evidence>
<feature type="compositionally biased region" description="Low complexity" evidence="1">
    <location>
        <begin position="568"/>
        <end position="592"/>
    </location>
</feature>
<comment type="caution">
    <text evidence="2">The sequence shown here is derived from an EMBL/GenBank/DDBJ whole genome shotgun (WGS) entry which is preliminary data.</text>
</comment>
<feature type="compositionally biased region" description="Polar residues" evidence="1">
    <location>
        <begin position="311"/>
        <end position="322"/>
    </location>
</feature>
<dbReference type="GeneID" id="89971217"/>
<sequence>MTTHKRNQSRGSFSLFSLNTIRSLSRAGSRQAARVPSKDELLERTESSLSYRCDPYNQPPPSPSPQATTVQSYEKASLDHHGHHGLLARDSVSTTLASHARSARHKVSQRLRPLSWFSLQRSSAQDPSYPRSVSAQLPKASSTSTVGRSIISAPTLTSTTNVKVAQAEGVDCGEISDAAFSESTWDSQVGWLPQASAEKSCPSGHDHSSETLHPHQNYGSLDTRRFKSGRVFKLGNALRTRLKGSKGSPLGGRKESPLLMPHPPNLVGKSATQSTFPDRPDAQPRAEPCNHYLLKEKGFGWSSHIRRKSVNHNSGLGDTQNDPPLLSGLNDGDMARTNSVQEDGDSAFGSLTRSFASAVDKLDFQTPPREMSFLKSKSSFFNMKKGTTDNDGYQESKKPEIGISKTSPPARTSSLQRPQISNTLEAPVMTKSRRANLPPTKILATRKVAPEPMIYSTTRNAYIPSNPVAGYPRGVHPLRMHPPDTKPMSIMKQPRVETPSQESVDGSGSISLEDAPIYSPSLGDLSQYARDTPPSIKHTRPEQRKAVVIDTTPTRVLMKEKRPGSTLGGSLRKSSSALSLFSKSRSGRSTGKGAKHDSRASVLPRTNPTALQQRDVNQKMGSHEEKAVRKSPSLHFGGLFKRESSSTLGASTPRDRSIAFQPTTPSPLRNVTRVRRSHSTAQESPPLIAQDA</sequence>
<feature type="compositionally biased region" description="Polar residues" evidence="1">
    <location>
        <begin position="660"/>
        <end position="669"/>
    </location>
</feature>
<evidence type="ECO:0000256" key="1">
    <source>
        <dbReference type="SAM" id="MobiDB-lite"/>
    </source>
</evidence>
<proteinExistence type="predicted"/>
<feature type="compositionally biased region" description="Basic and acidic residues" evidence="1">
    <location>
        <begin position="204"/>
        <end position="213"/>
    </location>
</feature>
<organism evidence="2 3">
    <name type="scientific">Exophiala bonariae</name>
    <dbReference type="NCBI Taxonomy" id="1690606"/>
    <lineage>
        <taxon>Eukaryota</taxon>
        <taxon>Fungi</taxon>
        <taxon>Dikarya</taxon>
        <taxon>Ascomycota</taxon>
        <taxon>Pezizomycotina</taxon>
        <taxon>Eurotiomycetes</taxon>
        <taxon>Chaetothyriomycetidae</taxon>
        <taxon>Chaetothyriales</taxon>
        <taxon>Herpotrichiellaceae</taxon>
        <taxon>Exophiala</taxon>
    </lineage>
</organism>
<name>A0AAV9N7P6_9EURO</name>
<feature type="region of interest" description="Disordered" evidence="1">
    <location>
        <begin position="196"/>
        <end position="224"/>
    </location>
</feature>
<dbReference type="Proteomes" id="UP001358417">
    <property type="component" value="Unassembled WGS sequence"/>
</dbReference>
<feature type="region of interest" description="Disordered" evidence="1">
    <location>
        <begin position="237"/>
        <end position="286"/>
    </location>
</feature>
<gene>
    <name evidence="2" type="ORF">LTR84_003023</name>
</gene>
<keyword evidence="3" id="KW-1185">Reference proteome</keyword>
<dbReference type="RefSeq" id="XP_064705598.1">
    <property type="nucleotide sequence ID" value="XM_064846618.1"/>
</dbReference>
<accession>A0AAV9N7P6</accession>
<feature type="region of interest" description="Disordered" evidence="1">
    <location>
        <begin position="124"/>
        <end position="145"/>
    </location>
</feature>
<feature type="compositionally biased region" description="Polar residues" evidence="1">
    <location>
        <begin position="404"/>
        <end position="424"/>
    </location>
</feature>